<proteinExistence type="predicted"/>
<reference evidence="1" key="1">
    <citation type="submission" date="2022-07" db="EMBL/GenBank/DDBJ databases">
        <title>Genome Sequence of Leucocoprinus birnbaumii.</title>
        <authorList>
            <person name="Buettner E."/>
        </authorList>
    </citation>
    <scope>NUCLEOTIDE SEQUENCE</scope>
    <source>
        <strain evidence="1">VT141</strain>
    </source>
</reference>
<dbReference type="AlphaFoldDB" id="A0AAD5YQP7"/>
<comment type="caution">
    <text evidence="1">The sequence shown here is derived from an EMBL/GenBank/DDBJ whole genome shotgun (WGS) entry which is preliminary data.</text>
</comment>
<evidence type="ECO:0000313" key="2">
    <source>
        <dbReference type="Proteomes" id="UP001213000"/>
    </source>
</evidence>
<sequence>MLVLPNLFSLLTIESPPHLPPELIEEVVVQAWNLRCTINERILLMTSLPLVNRSVLAAYVRLSSVDVHIPCRSFVDKLLQAMREGTRPFPITPAKGDVTELCRSITIQISQPSSPIRAVHWSAEPPMGIALSDMLYNIRVLGGLPNLRTLTVRYIDVDFNDIFDWARFIDFPKSVQFLNLEFIKTEANVPPPKIVITPPGRSPQVNLWILPHIRRLRVSDGKGGDDEFVSRLIATMPNIESIERC</sequence>
<gene>
    <name evidence="1" type="ORF">NP233_g6694</name>
</gene>
<accession>A0AAD5YQP7</accession>
<name>A0AAD5YQP7_9AGAR</name>
<dbReference type="EMBL" id="JANIEX010000450">
    <property type="protein sequence ID" value="KAJ3566917.1"/>
    <property type="molecule type" value="Genomic_DNA"/>
</dbReference>
<dbReference type="Proteomes" id="UP001213000">
    <property type="component" value="Unassembled WGS sequence"/>
</dbReference>
<keyword evidence="2" id="KW-1185">Reference proteome</keyword>
<protein>
    <submittedName>
        <fullName evidence="1">Uncharacterized protein</fullName>
    </submittedName>
</protein>
<organism evidence="1 2">
    <name type="scientific">Leucocoprinus birnbaumii</name>
    <dbReference type="NCBI Taxonomy" id="56174"/>
    <lineage>
        <taxon>Eukaryota</taxon>
        <taxon>Fungi</taxon>
        <taxon>Dikarya</taxon>
        <taxon>Basidiomycota</taxon>
        <taxon>Agaricomycotina</taxon>
        <taxon>Agaricomycetes</taxon>
        <taxon>Agaricomycetidae</taxon>
        <taxon>Agaricales</taxon>
        <taxon>Agaricineae</taxon>
        <taxon>Agaricaceae</taxon>
        <taxon>Leucocoprinus</taxon>
    </lineage>
</organism>
<evidence type="ECO:0000313" key="1">
    <source>
        <dbReference type="EMBL" id="KAJ3566917.1"/>
    </source>
</evidence>